<dbReference type="OrthoDB" id="5792777at2"/>
<dbReference type="PANTHER" id="PTHR16128">
    <property type="entry name" value="FAD/NAD(P)-BINDING OXIDOREDUCTASE FAMILY PROTEIN"/>
    <property type="match status" value="1"/>
</dbReference>
<dbReference type="EMBL" id="NGUP01000001">
    <property type="protein sequence ID" value="OWS71118.1"/>
    <property type="molecule type" value="Genomic_DNA"/>
</dbReference>
<comment type="caution">
    <text evidence="1">The sequence shown here is derived from an EMBL/GenBank/DDBJ whole genome shotgun (WGS) entry which is preliminary data.</text>
</comment>
<evidence type="ECO:0000313" key="2">
    <source>
        <dbReference type="Proteomes" id="UP000197528"/>
    </source>
</evidence>
<evidence type="ECO:0000313" key="1">
    <source>
        <dbReference type="EMBL" id="OWS71118.1"/>
    </source>
</evidence>
<dbReference type="AlphaFoldDB" id="A0A254PXY0"/>
<organism evidence="1 2">
    <name type="scientific">Polynucleobacter campilacus</name>
    <dbReference type="NCBI Taxonomy" id="1743163"/>
    <lineage>
        <taxon>Bacteria</taxon>
        <taxon>Pseudomonadati</taxon>
        <taxon>Pseudomonadota</taxon>
        <taxon>Betaproteobacteria</taxon>
        <taxon>Burkholderiales</taxon>
        <taxon>Burkholderiaceae</taxon>
        <taxon>Polynucleobacter</taxon>
    </lineage>
</organism>
<dbReference type="RefSeq" id="WP_088524825.1">
    <property type="nucleotide sequence ID" value="NZ_NGUP01000001.1"/>
</dbReference>
<proteinExistence type="predicted"/>
<reference evidence="1 2" key="1">
    <citation type="submission" date="2017-05" db="EMBL/GenBank/DDBJ databases">
        <title>Genome of Polynucleobacter sp. MWH-Feld-100.</title>
        <authorList>
            <person name="Hahn M.W."/>
        </authorList>
    </citation>
    <scope>NUCLEOTIDE SEQUENCE [LARGE SCALE GENOMIC DNA]</scope>
    <source>
        <strain evidence="1 2">MWH-Feld-100</strain>
    </source>
</reference>
<gene>
    <name evidence="1" type="ORF">CBI31_02470</name>
</gene>
<name>A0A254PXY0_9BURK</name>
<keyword evidence="2" id="KW-1185">Reference proteome</keyword>
<dbReference type="Gene3D" id="3.90.660.10">
    <property type="match status" value="1"/>
</dbReference>
<dbReference type="Proteomes" id="UP000197528">
    <property type="component" value="Unassembled WGS sequence"/>
</dbReference>
<accession>A0A254PXY0</accession>
<dbReference type="PANTHER" id="PTHR16128:SF5">
    <property type="entry name" value="FAD_NAD(P)-BINDING OXIDOREDUCTASE FAMILY PROTEIN"/>
    <property type="match status" value="1"/>
</dbReference>
<evidence type="ECO:0008006" key="3">
    <source>
        <dbReference type="Google" id="ProtNLM"/>
    </source>
</evidence>
<protein>
    <recommendedName>
        <fullName evidence="3">Amine oxidase domain-containing protein</fullName>
    </recommendedName>
</protein>
<sequence length="135" mass="15539">MYKPISLPFDGAFIADSPFSWIARDNSKPGRSDSESWIAQANHEWSKERVEMTNYQVESELVPEFEKISGQSCKLYQSHLWRYAKVENPQDQYFYLDANRNIALCGDWFIESTIEGAWTSGYKLGNAISEMISPP</sequence>